<feature type="transmembrane region" description="Helical" evidence="1">
    <location>
        <begin position="67"/>
        <end position="87"/>
    </location>
</feature>
<dbReference type="EMBL" id="IACJ01116907">
    <property type="protein sequence ID" value="LAA55478.1"/>
    <property type="molecule type" value="Transcribed_RNA"/>
</dbReference>
<dbReference type="GO" id="GO:0008381">
    <property type="term" value="F:mechanosensitive monoatomic ion channel activity"/>
    <property type="evidence" value="ECO:0007669"/>
    <property type="project" value="TreeGrafter"/>
</dbReference>
<keyword evidence="1" id="KW-1133">Transmembrane helix</keyword>
<dbReference type="AlphaFoldDB" id="A0A2D4G6W0"/>
<reference evidence="2" key="2">
    <citation type="submission" date="2017-11" db="EMBL/GenBank/DDBJ databases">
        <title>Coralsnake Venomics: Analyses of Venom Gland Transcriptomes and Proteomes of Six Brazilian Taxa.</title>
        <authorList>
            <person name="Aird S.D."/>
            <person name="Jorge da Silva N."/>
            <person name="Qiu L."/>
            <person name="Villar-Briones A."/>
            <person name="Aparecida-Saddi V."/>
            <person name="Campos-Telles M.P."/>
            <person name="Grau M."/>
            <person name="Mikheyev A.S."/>
        </authorList>
    </citation>
    <scope>NUCLEOTIDE SEQUENCE</scope>
    <source>
        <tissue evidence="2">Venom_gland</tissue>
    </source>
</reference>
<proteinExistence type="predicted"/>
<evidence type="ECO:0000256" key="1">
    <source>
        <dbReference type="SAM" id="Phobius"/>
    </source>
</evidence>
<name>A0A2D4G6W0_MICCO</name>
<dbReference type="PANTHER" id="PTHR23302">
    <property type="entry name" value="TRANSMEMBRANE CHANNEL-RELATED"/>
    <property type="match status" value="1"/>
</dbReference>
<accession>A0A2D4G6W0</accession>
<sequence>MFCIKRTCPFLFLSLSFPRRKPSEACGPFRGLEAPFEAISGWISVLTSSPSSGWVVWIYHNLIESTHFFFILSIIVLMLIYFFLQIINGRKTMVKLLQEQIANAGKDKMFLLKKLRALQASKLPSLRRQPERDLSLNQLPREQSSVLLPSCVDPFLWTEDGESSTESARHLVMATFNPEAGEITRNAGVSDALILALRARQEAEWETEDEESLKWK</sequence>
<dbReference type="InterPro" id="IPR038900">
    <property type="entry name" value="TMC"/>
</dbReference>
<reference evidence="2" key="1">
    <citation type="submission" date="2017-07" db="EMBL/GenBank/DDBJ databases">
        <authorList>
            <person name="Mikheyev A."/>
            <person name="Grau M."/>
        </authorList>
    </citation>
    <scope>NUCLEOTIDE SEQUENCE</scope>
    <source>
        <tissue evidence="2">Venom_gland</tissue>
    </source>
</reference>
<dbReference type="PANTHER" id="PTHR23302:SF5">
    <property type="entry name" value="TRANSMEMBRANE CHANNEL-LIKE PROTEIN 5"/>
    <property type="match status" value="1"/>
</dbReference>
<keyword evidence="1" id="KW-0472">Membrane</keyword>
<organism evidence="2">
    <name type="scientific">Micrurus corallinus</name>
    <name type="common">Brazilian coral snake</name>
    <dbReference type="NCBI Taxonomy" id="54390"/>
    <lineage>
        <taxon>Eukaryota</taxon>
        <taxon>Metazoa</taxon>
        <taxon>Chordata</taxon>
        <taxon>Craniata</taxon>
        <taxon>Vertebrata</taxon>
        <taxon>Euteleostomi</taxon>
        <taxon>Lepidosauria</taxon>
        <taxon>Squamata</taxon>
        <taxon>Bifurcata</taxon>
        <taxon>Unidentata</taxon>
        <taxon>Episquamata</taxon>
        <taxon>Toxicofera</taxon>
        <taxon>Serpentes</taxon>
        <taxon>Colubroidea</taxon>
        <taxon>Elapidae</taxon>
        <taxon>Elapinae</taxon>
        <taxon>Micrurus</taxon>
    </lineage>
</organism>
<protein>
    <submittedName>
        <fullName evidence="2">Uncharacterized protein</fullName>
    </submittedName>
</protein>
<evidence type="ECO:0000313" key="2">
    <source>
        <dbReference type="EMBL" id="LAA55478.1"/>
    </source>
</evidence>
<dbReference type="GO" id="GO:0005886">
    <property type="term" value="C:plasma membrane"/>
    <property type="evidence" value="ECO:0007669"/>
    <property type="project" value="InterPro"/>
</dbReference>
<keyword evidence="1" id="KW-0812">Transmembrane</keyword>